<feature type="transmembrane region" description="Helical" evidence="2">
    <location>
        <begin position="42"/>
        <end position="64"/>
    </location>
</feature>
<proteinExistence type="predicted"/>
<dbReference type="EMBL" id="JTHE03000044">
    <property type="protein sequence ID" value="MCM1982600.1"/>
    <property type="molecule type" value="Genomic_DNA"/>
</dbReference>
<feature type="transmembrane region" description="Helical" evidence="2">
    <location>
        <begin position="155"/>
        <end position="178"/>
    </location>
</feature>
<evidence type="ECO:0000256" key="2">
    <source>
        <dbReference type="SAM" id="Phobius"/>
    </source>
</evidence>
<name>A0ABD4T2M0_9CYAN</name>
<keyword evidence="4" id="KW-1185">Reference proteome</keyword>
<organism evidence="3 4">
    <name type="scientific">Lyngbya confervoides BDU141951</name>
    <dbReference type="NCBI Taxonomy" id="1574623"/>
    <lineage>
        <taxon>Bacteria</taxon>
        <taxon>Bacillati</taxon>
        <taxon>Cyanobacteriota</taxon>
        <taxon>Cyanophyceae</taxon>
        <taxon>Oscillatoriophycideae</taxon>
        <taxon>Oscillatoriales</taxon>
        <taxon>Microcoleaceae</taxon>
        <taxon>Lyngbya</taxon>
    </lineage>
</organism>
<evidence type="ECO:0008006" key="5">
    <source>
        <dbReference type="Google" id="ProtNLM"/>
    </source>
</evidence>
<feature type="transmembrane region" description="Helical" evidence="2">
    <location>
        <begin position="124"/>
        <end position="143"/>
    </location>
</feature>
<reference evidence="3 4" key="1">
    <citation type="journal article" date="2015" name="Genome Announc.">
        <title>Draft Genome Sequence of Filamentous Marine Cyanobacterium Lyngbya confervoides Strain BDU141951.</title>
        <authorList>
            <person name="Chandrababunaidu M.M."/>
            <person name="Sen D."/>
            <person name="Tripathy S."/>
        </authorList>
    </citation>
    <scope>NUCLEOTIDE SEQUENCE [LARGE SCALE GENOMIC DNA]</scope>
    <source>
        <strain evidence="3 4">BDU141951</strain>
    </source>
</reference>
<comment type="caution">
    <text evidence="3">The sequence shown here is derived from an EMBL/GenBank/DDBJ whole genome shotgun (WGS) entry which is preliminary data.</text>
</comment>
<dbReference type="AlphaFoldDB" id="A0ABD4T2M0"/>
<protein>
    <recommendedName>
        <fullName evidence="5">Ferric oxidoreductase domain-containing protein</fullName>
    </recommendedName>
</protein>
<dbReference type="Proteomes" id="UP000031561">
    <property type="component" value="Unassembled WGS sequence"/>
</dbReference>
<evidence type="ECO:0000313" key="3">
    <source>
        <dbReference type="EMBL" id="MCM1982600.1"/>
    </source>
</evidence>
<gene>
    <name evidence="3" type="ORF">QQ91_0007155</name>
</gene>
<dbReference type="RefSeq" id="WP_236095847.1">
    <property type="nucleotide sequence ID" value="NZ_JTHE03000044.1"/>
</dbReference>
<feature type="transmembrane region" description="Helical" evidence="2">
    <location>
        <begin position="207"/>
        <end position="233"/>
    </location>
</feature>
<feature type="region of interest" description="Disordered" evidence="1">
    <location>
        <begin position="1"/>
        <end position="36"/>
    </location>
</feature>
<feature type="compositionally biased region" description="Polar residues" evidence="1">
    <location>
        <begin position="1"/>
        <end position="10"/>
    </location>
</feature>
<accession>A0ABD4T2M0</accession>
<evidence type="ECO:0000313" key="4">
    <source>
        <dbReference type="Proteomes" id="UP000031561"/>
    </source>
</evidence>
<keyword evidence="2" id="KW-1133">Transmembrane helix</keyword>
<sequence length="234" mass="26258">MPDSLSSFHQSSPDSPPRASSPSGGDLKARSPRSQPGLQPQFKVLIALTLLTALLLLPFALSPLYLNFLRSRSVDLHFWMRGELYKQITGFSSLFFVLLELVLTARKRGRTWPMRLKVPGSIRLWRNVHIFSGVALVGLVLIHTLGSTGLNFNALFLWVFFGVTLTALMGVVAETGILESSRSYFGRWPGLSRPLTKGPLIRGLRSLWLTSHIFLVSLFMVMLVIHILLAYYYQ</sequence>
<evidence type="ECO:0000256" key="1">
    <source>
        <dbReference type="SAM" id="MobiDB-lite"/>
    </source>
</evidence>
<keyword evidence="2" id="KW-0812">Transmembrane</keyword>
<feature type="compositionally biased region" description="Low complexity" evidence="1">
    <location>
        <begin position="11"/>
        <end position="23"/>
    </location>
</feature>
<feature type="transmembrane region" description="Helical" evidence="2">
    <location>
        <begin position="84"/>
        <end position="103"/>
    </location>
</feature>
<keyword evidence="2" id="KW-0472">Membrane</keyword>